<feature type="region of interest" description="Disordered" evidence="1">
    <location>
        <begin position="1"/>
        <end position="20"/>
    </location>
</feature>
<name>A0A8S9PFB2_BRACR</name>
<dbReference type="AlphaFoldDB" id="A0A8S9PFB2"/>
<accession>A0A8S9PFB2</accession>
<sequence length="68" mass="7967">MDGASARQDPYFRDESNDEEEMEINTFRIEEASLTPPNKDIKHSQRTCFLGKIKFSDFVGRHIVLEIY</sequence>
<evidence type="ECO:0000313" key="2">
    <source>
        <dbReference type="EMBL" id="KAF3511717.1"/>
    </source>
</evidence>
<proteinExistence type="predicted"/>
<gene>
    <name evidence="2" type="ORF">F2Q69_00009947</name>
</gene>
<comment type="caution">
    <text evidence="2">The sequence shown here is derived from an EMBL/GenBank/DDBJ whole genome shotgun (WGS) entry which is preliminary data.</text>
</comment>
<evidence type="ECO:0000313" key="3">
    <source>
        <dbReference type="Proteomes" id="UP000712600"/>
    </source>
</evidence>
<protein>
    <submittedName>
        <fullName evidence="2">Uncharacterized protein</fullName>
    </submittedName>
</protein>
<evidence type="ECO:0000256" key="1">
    <source>
        <dbReference type="SAM" id="MobiDB-lite"/>
    </source>
</evidence>
<reference evidence="2" key="1">
    <citation type="submission" date="2019-12" db="EMBL/GenBank/DDBJ databases">
        <title>Genome sequencing and annotation of Brassica cretica.</title>
        <authorList>
            <person name="Studholme D.J."/>
            <person name="Sarris P."/>
        </authorList>
    </citation>
    <scope>NUCLEOTIDE SEQUENCE</scope>
    <source>
        <strain evidence="2">PFS-109/04</strain>
        <tissue evidence="2">Leaf</tissue>
    </source>
</reference>
<dbReference type="Proteomes" id="UP000712600">
    <property type="component" value="Unassembled WGS sequence"/>
</dbReference>
<organism evidence="2 3">
    <name type="scientific">Brassica cretica</name>
    <name type="common">Mustard</name>
    <dbReference type="NCBI Taxonomy" id="69181"/>
    <lineage>
        <taxon>Eukaryota</taxon>
        <taxon>Viridiplantae</taxon>
        <taxon>Streptophyta</taxon>
        <taxon>Embryophyta</taxon>
        <taxon>Tracheophyta</taxon>
        <taxon>Spermatophyta</taxon>
        <taxon>Magnoliopsida</taxon>
        <taxon>eudicotyledons</taxon>
        <taxon>Gunneridae</taxon>
        <taxon>Pentapetalae</taxon>
        <taxon>rosids</taxon>
        <taxon>malvids</taxon>
        <taxon>Brassicales</taxon>
        <taxon>Brassicaceae</taxon>
        <taxon>Brassiceae</taxon>
        <taxon>Brassica</taxon>
    </lineage>
</organism>
<dbReference type="EMBL" id="QGKX02001521">
    <property type="protein sequence ID" value="KAF3511717.1"/>
    <property type="molecule type" value="Genomic_DNA"/>
</dbReference>